<dbReference type="SMART" id="SM00184">
    <property type="entry name" value="RING"/>
    <property type="match status" value="1"/>
</dbReference>
<dbReference type="PROSITE" id="PS50089">
    <property type="entry name" value="ZF_RING_2"/>
    <property type="match status" value="1"/>
</dbReference>
<dbReference type="InParanoid" id="A0A2K1QW89"/>
<comment type="caution">
    <text evidence="7">The sequence shown here is derived from an EMBL/GenBank/DDBJ whole genome shotgun (WGS) entry which is preliminary data.</text>
</comment>
<dbReference type="Proteomes" id="UP000243797">
    <property type="component" value="Unassembled WGS sequence"/>
</dbReference>
<protein>
    <recommendedName>
        <fullName evidence="6">RING-type domain-containing protein</fullName>
    </recommendedName>
</protein>
<dbReference type="InterPro" id="IPR018957">
    <property type="entry name" value="Znf_C3HC4_RING-type"/>
</dbReference>
<dbReference type="EMBL" id="NKHZ01000032">
    <property type="protein sequence ID" value="PNS19279.1"/>
    <property type="molecule type" value="Genomic_DNA"/>
</dbReference>
<dbReference type="GO" id="GO:0032183">
    <property type="term" value="F:SUMO binding"/>
    <property type="evidence" value="ECO:0007669"/>
    <property type="project" value="TreeGrafter"/>
</dbReference>
<dbReference type="AlphaFoldDB" id="A0A2K1QW89"/>
<evidence type="ECO:0000256" key="2">
    <source>
        <dbReference type="ARBA" id="ARBA00022771"/>
    </source>
</evidence>
<evidence type="ECO:0000256" key="5">
    <source>
        <dbReference type="SAM" id="MobiDB-lite"/>
    </source>
</evidence>
<evidence type="ECO:0000256" key="4">
    <source>
        <dbReference type="PROSITE-ProRule" id="PRU00175"/>
    </source>
</evidence>
<sequence length="321" mass="35688">MFRSNTNHPSLSSGSQSDSDTLRSLLSDQERELDGPPWLARQALGRSTSPERALESAPHFSLPDTQFDLENHSSYPYLRTLPQGNPPPAPLGLPFLRRNPALAGSSNTYVQPRYAHAPPHLTPSHRSGTGDRQQHLFGDLLSDLDQDPRSANYPYEPSLTRAPDVMPSSAPRPRKRSGSATATSRPKRSRALDSAEVEEVNLTDDKEPMEVLLERERQELVQLQQGKENEEAPKPLGRINCIICMDNFTDLTATACGHLFCHECLTQALLAGERASDRNQGSCPVCRKTLKRTTKGHVIPLALMTRQTYQSSRHHLNRTST</sequence>
<dbReference type="GO" id="GO:0033768">
    <property type="term" value="C:SUMO-targeted ubiquitin ligase complex"/>
    <property type="evidence" value="ECO:0007669"/>
    <property type="project" value="TreeGrafter"/>
</dbReference>
<keyword evidence="8" id="KW-1185">Reference proteome</keyword>
<name>A0A2K1QW89_9PEZI</name>
<dbReference type="STRING" id="2082308.A0A2K1QW89"/>
<dbReference type="GO" id="GO:0061630">
    <property type="term" value="F:ubiquitin protein ligase activity"/>
    <property type="evidence" value="ECO:0007669"/>
    <property type="project" value="InterPro"/>
</dbReference>
<dbReference type="SUPFAM" id="SSF57850">
    <property type="entry name" value="RING/U-box"/>
    <property type="match status" value="1"/>
</dbReference>
<dbReference type="GO" id="GO:0008270">
    <property type="term" value="F:zinc ion binding"/>
    <property type="evidence" value="ECO:0007669"/>
    <property type="project" value="UniProtKB-KW"/>
</dbReference>
<dbReference type="InterPro" id="IPR017907">
    <property type="entry name" value="Znf_RING_CS"/>
</dbReference>
<feature type="compositionally biased region" description="Low complexity" evidence="5">
    <location>
        <begin position="10"/>
        <end position="27"/>
    </location>
</feature>
<dbReference type="OrthoDB" id="6270329at2759"/>
<dbReference type="Pfam" id="PF00097">
    <property type="entry name" value="zf-C3HC4"/>
    <property type="match status" value="1"/>
</dbReference>
<evidence type="ECO:0000313" key="7">
    <source>
        <dbReference type="EMBL" id="PNS19279.1"/>
    </source>
</evidence>
<feature type="region of interest" description="Disordered" evidence="5">
    <location>
        <begin position="1"/>
        <end position="97"/>
    </location>
</feature>
<evidence type="ECO:0000256" key="3">
    <source>
        <dbReference type="ARBA" id="ARBA00022833"/>
    </source>
</evidence>
<keyword evidence="3" id="KW-0862">Zinc</keyword>
<dbReference type="PANTHER" id="PTHR47094:SF1">
    <property type="entry name" value="RING-TYPE E3 UBIQUITIN TRANSFERASE"/>
    <property type="match status" value="1"/>
</dbReference>
<dbReference type="GO" id="GO:0140082">
    <property type="term" value="F:SUMO-ubiquitin ligase activity"/>
    <property type="evidence" value="ECO:0007669"/>
    <property type="project" value="TreeGrafter"/>
</dbReference>
<dbReference type="InterPro" id="IPR001841">
    <property type="entry name" value="Znf_RING"/>
</dbReference>
<gene>
    <name evidence="7" type="ORF">CAC42_2456</name>
</gene>
<organism evidence="7 8">
    <name type="scientific">Sphaceloma murrayae</name>
    <dbReference type="NCBI Taxonomy" id="2082308"/>
    <lineage>
        <taxon>Eukaryota</taxon>
        <taxon>Fungi</taxon>
        <taxon>Dikarya</taxon>
        <taxon>Ascomycota</taxon>
        <taxon>Pezizomycotina</taxon>
        <taxon>Dothideomycetes</taxon>
        <taxon>Dothideomycetidae</taxon>
        <taxon>Myriangiales</taxon>
        <taxon>Elsinoaceae</taxon>
        <taxon>Sphaceloma</taxon>
    </lineage>
</organism>
<keyword evidence="2 4" id="KW-0863">Zinc-finger</keyword>
<evidence type="ECO:0000259" key="6">
    <source>
        <dbReference type="PROSITE" id="PS50089"/>
    </source>
</evidence>
<accession>A0A2K1QW89</accession>
<dbReference type="PANTHER" id="PTHR47094">
    <property type="entry name" value="ELFLESS, ISOFORM B"/>
    <property type="match status" value="1"/>
</dbReference>
<dbReference type="GO" id="GO:0006511">
    <property type="term" value="P:ubiquitin-dependent protein catabolic process"/>
    <property type="evidence" value="ECO:0007669"/>
    <property type="project" value="TreeGrafter"/>
</dbReference>
<dbReference type="PROSITE" id="PS00518">
    <property type="entry name" value="ZF_RING_1"/>
    <property type="match status" value="1"/>
</dbReference>
<keyword evidence="1" id="KW-0479">Metal-binding</keyword>
<reference evidence="7 8" key="1">
    <citation type="submission" date="2017-06" db="EMBL/GenBank/DDBJ databases">
        <title>Draft genome sequence of a variant of Elsinoe murrayae.</title>
        <authorList>
            <person name="Cheng Q."/>
        </authorList>
    </citation>
    <scope>NUCLEOTIDE SEQUENCE [LARGE SCALE GENOMIC DNA]</scope>
    <source>
        <strain evidence="7 8">CQ-2017a</strain>
    </source>
</reference>
<dbReference type="InterPro" id="IPR049627">
    <property type="entry name" value="SLX8"/>
</dbReference>
<proteinExistence type="predicted"/>
<evidence type="ECO:0000256" key="1">
    <source>
        <dbReference type="ARBA" id="ARBA00022723"/>
    </source>
</evidence>
<dbReference type="Gene3D" id="3.30.40.10">
    <property type="entry name" value="Zinc/RING finger domain, C3HC4 (zinc finger)"/>
    <property type="match status" value="1"/>
</dbReference>
<feature type="domain" description="RING-type" evidence="6">
    <location>
        <begin position="241"/>
        <end position="287"/>
    </location>
</feature>
<dbReference type="InterPro" id="IPR013083">
    <property type="entry name" value="Znf_RING/FYVE/PHD"/>
</dbReference>
<evidence type="ECO:0000313" key="8">
    <source>
        <dbReference type="Proteomes" id="UP000243797"/>
    </source>
</evidence>
<feature type="region of interest" description="Disordered" evidence="5">
    <location>
        <begin position="110"/>
        <end position="203"/>
    </location>
</feature>